<protein>
    <submittedName>
        <fullName evidence="2">Retinol dehydrogenase 11</fullName>
    </submittedName>
</protein>
<reference evidence="2 3" key="1">
    <citation type="journal article" date="2015" name="Nat. Commun.">
        <title>Outbred genome sequencing and CRISPR/Cas9 gene editing in butterflies.</title>
        <authorList>
            <person name="Li X."/>
            <person name="Fan D."/>
            <person name="Zhang W."/>
            <person name="Liu G."/>
            <person name="Zhang L."/>
            <person name="Zhao L."/>
            <person name="Fang X."/>
            <person name="Chen L."/>
            <person name="Dong Y."/>
            <person name="Chen Y."/>
            <person name="Ding Y."/>
            <person name="Zhao R."/>
            <person name="Feng M."/>
            <person name="Zhu Y."/>
            <person name="Feng Y."/>
            <person name="Jiang X."/>
            <person name="Zhu D."/>
            <person name="Xiang H."/>
            <person name="Feng X."/>
            <person name="Li S."/>
            <person name="Wang J."/>
            <person name="Zhang G."/>
            <person name="Kronforst M.R."/>
            <person name="Wang W."/>
        </authorList>
    </citation>
    <scope>NUCLEOTIDE SEQUENCE [LARGE SCALE GENOMIC DNA]</scope>
    <source>
        <strain evidence="2">Ya'a_city_454_Pm</strain>
        <tissue evidence="2">Whole body</tissue>
    </source>
</reference>
<dbReference type="Gene3D" id="3.40.50.720">
    <property type="entry name" value="NAD(P)-binding Rossmann-like Domain"/>
    <property type="match status" value="1"/>
</dbReference>
<dbReference type="InterPro" id="IPR036291">
    <property type="entry name" value="NAD(P)-bd_dom_sf"/>
</dbReference>
<sequence length="309" mass="34259">MSGHGVKLYVNEFSKCETDARLDGKVALVTGATSGIGLETAKNLAKRGAKVIIASRNPAKLAKAKDDIIQYGGHTNVFTRQVDFESLTSIRGFAQETVAIEPRLDILMNNIGAVGIRDGLTEDGLHTMMQVNYFGGFLLTFLLFPLLKASAPSRVINVSSIAVILGQIDFDHWNDVGQYASFGFYSNAKLAQLLSTVEMNKRIEGSGVSIYTFDPGMTRTSIARYFESNFVKQFLKIFGRRTDAVVKLPVFLAADPSVANKSGKHFRDCKEFYSSWYVNDTALTKKLWEVSRGLVGIKKEEDWEMKLQI</sequence>
<dbReference type="OrthoDB" id="191139at2759"/>
<dbReference type="Pfam" id="PF00106">
    <property type="entry name" value="adh_short"/>
    <property type="match status" value="1"/>
</dbReference>
<organism evidence="2 3">
    <name type="scientific">Papilio machaon</name>
    <name type="common">Old World swallowtail butterfly</name>
    <dbReference type="NCBI Taxonomy" id="76193"/>
    <lineage>
        <taxon>Eukaryota</taxon>
        <taxon>Metazoa</taxon>
        <taxon>Ecdysozoa</taxon>
        <taxon>Arthropoda</taxon>
        <taxon>Hexapoda</taxon>
        <taxon>Insecta</taxon>
        <taxon>Pterygota</taxon>
        <taxon>Neoptera</taxon>
        <taxon>Endopterygota</taxon>
        <taxon>Lepidoptera</taxon>
        <taxon>Glossata</taxon>
        <taxon>Ditrysia</taxon>
        <taxon>Papilionoidea</taxon>
        <taxon>Papilionidae</taxon>
        <taxon>Papilioninae</taxon>
        <taxon>Papilio</taxon>
    </lineage>
</organism>
<keyword evidence="1" id="KW-0560">Oxidoreductase</keyword>
<dbReference type="PRINTS" id="PR00081">
    <property type="entry name" value="GDHRDH"/>
</dbReference>
<dbReference type="KEGG" id="pmac:106711454"/>
<evidence type="ECO:0000313" key="2">
    <source>
        <dbReference type="EMBL" id="KPJ14485.1"/>
    </source>
</evidence>
<dbReference type="EMBL" id="KQ460473">
    <property type="protein sequence ID" value="KPJ14485.1"/>
    <property type="molecule type" value="Genomic_DNA"/>
</dbReference>
<dbReference type="GO" id="GO:0016491">
    <property type="term" value="F:oxidoreductase activity"/>
    <property type="evidence" value="ECO:0007669"/>
    <property type="project" value="UniProtKB-KW"/>
</dbReference>
<dbReference type="InterPro" id="IPR002347">
    <property type="entry name" value="SDR_fam"/>
</dbReference>
<proteinExistence type="predicted"/>
<gene>
    <name evidence="2" type="ORF">RR48_13556</name>
</gene>
<name>A0A194RB30_PAPMA</name>
<accession>A0A194RB30</accession>
<dbReference type="STRING" id="76193.A0A194RB30"/>
<evidence type="ECO:0000313" key="3">
    <source>
        <dbReference type="Proteomes" id="UP000053240"/>
    </source>
</evidence>
<evidence type="ECO:0000256" key="1">
    <source>
        <dbReference type="ARBA" id="ARBA00023002"/>
    </source>
</evidence>
<dbReference type="PANTHER" id="PTHR43157:SF31">
    <property type="entry name" value="PHOSPHATIDYLINOSITOL-GLYCAN BIOSYNTHESIS CLASS F PROTEIN"/>
    <property type="match status" value="1"/>
</dbReference>
<dbReference type="SUPFAM" id="SSF51735">
    <property type="entry name" value="NAD(P)-binding Rossmann-fold domains"/>
    <property type="match status" value="1"/>
</dbReference>
<dbReference type="InParanoid" id="A0A194RB30"/>
<dbReference type="PANTHER" id="PTHR43157">
    <property type="entry name" value="PHOSPHATIDYLINOSITOL-GLYCAN BIOSYNTHESIS CLASS F PROTEIN-RELATED"/>
    <property type="match status" value="1"/>
</dbReference>
<keyword evidence="3" id="KW-1185">Reference proteome</keyword>
<dbReference type="AlphaFoldDB" id="A0A194RB30"/>
<dbReference type="Proteomes" id="UP000053240">
    <property type="component" value="Unassembled WGS sequence"/>
</dbReference>